<dbReference type="InterPro" id="IPR037293">
    <property type="entry name" value="Gal_Oxidase_central_sf"/>
</dbReference>
<gene>
    <name evidence="1" type="ORF">RBB77_11540</name>
</gene>
<evidence type="ECO:0000313" key="1">
    <source>
        <dbReference type="EMBL" id="XCB31096.1"/>
    </source>
</evidence>
<name>A0AAU7ZJB6_9BACT</name>
<dbReference type="AlphaFoldDB" id="A0AAU7ZJB6"/>
<dbReference type="RefSeq" id="WP_353061938.1">
    <property type="nucleotide sequence ID" value="NZ_CP132942.1"/>
</dbReference>
<sequence>MFGNPNNAAMALFDPQTQTYFFTSAKNDNSSEETFTLLPTGDILDVQCSNGTNAELYTSSTDVWLQMGSTGVSLPQPCSGFVSEIGPAILLPNGTVFAIGASGNTAIYIPGAAGTAGTWSNGPTLVDTSNNTTFPMDAPAVLLTNGQVLLTASPSPACSYPGPTTFYLYNSSTNKATITPGPTNNGQACFEGRFLLLPSGEVLYSNQSGTVSILASVGGAQAAWAPAITNCATSLILGHTYQIFGTQFNGLSQACSYGDDAQVATNYPIIRLQDTSGNIYYLRTANHSTMAVATGAAQVSTFVSVPTDIPPGQYSLFVVANGIPSAAFAVSVGTQDLVIRLEMSNFTVGEVTAQQGLTGFGNFDNALYVEVEGFSQTAIGSAVPSVAPPINGLRYVSTGPGSPSDPTLAANQPQRFTFPFQAQFTGTGMFSTTDQTLVVSATFTAAGRTVSNNAQIILQEHRTRTCFMEAAGRAPSGISASTSRCFSSRPGRRCLA</sequence>
<organism evidence="1">
    <name type="scientific">Tunturiibacter psychrotolerans</name>
    <dbReference type="NCBI Taxonomy" id="3069686"/>
    <lineage>
        <taxon>Bacteria</taxon>
        <taxon>Pseudomonadati</taxon>
        <taxon>Acidobacteriota</taxon>
        <taxon>Terriglobia</taxon>
        <taxon>Terriglobales</taxon>
        <taxon>Acidobacteriaceae</taxon>
        <taxon>Tunturiibacter</taxon>
    </lineage>
</organism>
<reference evidence="1" key="2">
    <citation type="journal article" date="2024" name="Environ. Microbiol.">
        <title>Genome analysis and description of Tunturibacter gen. nov. expands the diversity of Terriglobia in tundra soils.</title>
        <authorList>
            <person name="Messyasz A."/>
            <person name="Mannisto M.K."/>
            <person name="Kerkhof L.J."/>
            <person name="Haggblom M.M."/>
        </authorList>
    </citation>
    <scope>NUCLEOTIDE SEQUENCE</scope>
    <source>
        <strain evidence="1">X5P6</strain>
    </source>
</reference>
<dbReference type="EMBL" id="CP132942">
    <property type="protein sequence ID" value="XCB31096.1"/>
    <property type="molecule type" value="Genomic_DNA"/>
</dbReference>
<dbReference type="KEGG" id="tpsc:RBB77_11540"/>
<dbReference type="Gene3D" id="2.130.10.80">
    <property type="entry name" value="Galactose oxidase/kelch, beta-propeller"/>
    <property type="match status" value="1"/>
</dbReference>
<reference evidence="1" key="1">
    <citation type="submission" date="2023-08" db="EMBL/GenBank/DDBJ databases">
        <authorList>
            <person name="Messyasz A."/>
            <person name="Mannisto M.K."/>
            <person name="Kerkhof L.J."/>
            <person name="Haggblom M."/>
        </authorList>
    </citation>
    <scope>NUCLEOTIDE SEQUENCE</scope>
    <source>
        <strain evidence="1">X5P6</strain>
    </source>
</reference>
<accession>A0AAU7ZJB6</accession>
<proteinExistence type="predicted"/>
<protein>
    <submittedName>
        <fullName evidence="1">Uncharacterized protein</fullName>
    </submittedName>
</protein>